<dbReference type="InterPro" id="IPR036397">
    <property type="entry name" value="RNaseH_sf"/>
</dbReference>
<evidence type="ECO:0000259" key="1">
    <source>
        <dbReference type="Pfam" id="PF13358"/>
    </source>
</evidence>
<feature type="domain" description="Tc1-like transposase DDE" evidence="1">
    <location>
        <begin position="3"/>
        <end position="134"/>
    </location>
</feature>
<dbReference type="Proteomes" id="UP000438429">
    <property type="component" value="Unassembled WGS sequence"/>
</dbReference>
<sequence>MIGQRAAVEVPGQRGGNVTICAAISNHGVLHHHVTLRPYNTQNLLRFIANLRDILFEQQVQEQQGQELNENPIPTYVIVWDNVRFHRAAQVREWFNINGQFMNLYLPPYSPFLNPIEEFFSSWRWKVYDKHPYSRINLLQAMDLACGDIGEESCQDWIRHTRGFFPRCLRRDNIACDVDEVLWPDPAQRQEEAH</sequence>
<gene>
    <name evidence="2" type="ORF">F2P81_013165</name>
</gene>
<dbReference type="InterPro" id="IPR038717">
    <property type="entry name" value="Tc1-like_DDE_dom"/>
</dbReference>
<dbReference type="Gene3D" id="3.30.420.10">
    <property type="entry name" value="Ribonuclease H-like superfamily/Ribonuclease H"/>
    <property type="match status" value="1"/>
</dbReference>
<name>A0A6A4SQ24_SCOMX</name>
<organism evidence="2 3">
    <name type="scientific">Scophthalmus maximus</name>
    <name type="common">Turbot</name>
    <name type="synonym">Psetta maxima</name>
    <dbReference type="NCBI Taxonomy" id="52904"/>
    <lineage>
        <taxon>Eukaryota</taxon>
        <taxon>Metazoa</taxon>
        <taxon>Chordata</taxon>
        <taxon>Craniata</taxon>
        <taxon>Vertebrata</taxon>
        <taxon>Euteleostomi</taxon>
        <taxon>Actinopterygii</taxon>
        <taxon>Neopterygii</taxon>
        <taxon>Teleostei</taxon>
        <taxon>Neoteleostei</taxon>
        <taxon>Acanthomorphata</taxon>
        <taxon>Carangaria</taxon>
        <taxon>Pleuronectiformes</taxon>
        <taxon>Pleuronectoidei</taxon>
        <taxon>Scophthalmidae</taxon>
        <taxon>Scophthalmus</taxon>
    </lineage>
</organism>
<dbReference type="AlphaFoldDB" id="A0A6A4SQ24"/>
<comment type="caution">
    <text evidence="2">The sequence shown here is derived from an EMBL/GenBank/DDBJ whole genome shotgun (WGS) entry which is preliminary data.</text>
</comment>
<evidence type="ECO:0000313" key="3">
    <source>
        <dbReference type="Proteomes" id="UP000438429"/>
    </source>
</evidence>
<evidence type="ECO:0000313" key="2">
    <source>
        <dbReference type="EMBL" id="KAF0035407.1"/>
    </source>
</evidence>
<reference evidence="2 3" key="1">
    <citation type="submission" date="2019-06" db="EMBL/GenBank/DDBJ databases">
        <title>Draft genomes of female and male turbot (Scophthalmus maximus).</title>
        <authorList>
            <person name="Xu H."/>
            <person name="Xu X.-W."/>
            <person name="Shao C."/>
            <person name="Chen S."/>
        </authorList>
    </citation>
    <scope>NUCLEOTIDE SEQUENCE [LARGE SCALE GENOMIC DNA]</scope>
    <source>
        <strain evidence="2">Ysfricsl-2016a</strain>
        <tissue evidence="2">Blood</tissue>
    </source>
</reference>
<proteinExistence type="predicted"/>
<accession>A0A6A4SQ24</accession>
<dbReference type="Pfam" id="PF13358">
    <property type="entry name" value="DDE_3"/>
    <property type="match status" value="1"/>
</dbReference>
<dbReference type="EMBL" id="VEVO01000011">
    <property type="protein sequence ID" value="KAF0035407.1"/>
    <property type="molecule type" value="Genomic_DNA"/>
</dbReference>
<protein>
    <recommendedName>
        <fullName evidence="1">Tc1-like transposase DDE domain-containing protein</fullName>
    </recommendedName>
</protein>
<dbReference type="GO" id="GO:0003676">
    <property type="term" value="F:nucleic acid binding"/>
    <property type="evidence" value="ECO:0007669"/>
    <property type="project" value="InterPro"/>
</dbReference>